<dbReference type="OrthoDB" id="10066605at2759"/>
<accession>A0A9W3A5H4</accession>
<keyword evidence="6 8" id="KW-0472">Membrane</keyword>
<feature type="compositionally biased region" description="Low complexity" evidence="7">
    <location>
        <begin position="533"/>
        <end position="562"/>
    </location>
</feature>
<feature type="transmembrane region" description="Helical" evidence="8">
    <location>
        <begin position="767"/>
        <end position="785"/>
    </location>
</feature>
<dbReference type="KEGG" id="bgt:106066744"/>
<feature type="transmembrane region" description="Helical" evidence="8">
    <location>
        <begin position="862"/>
        <end position="888"/>
    </location>
</feature>
<evidence type="ECO:0000313" key="13">
    <source>
        <dbReference type="RefSeq" id="XP_055882562.1"/>
    </source>
</evidence>
<gene>
    <name evidence="11 12 13" type="primary">LOC106066744</name>
</gene>
<dbReference type="PANTHER" id="PTHR35578">
    <property type="entry name" value="PROLINE-RICH TRANSMEMBRANE PROTEIN 4-RELATED"/>
    <property type="match status" value="1"/>
</dbReference>
<evidence type="ECO:0000256" key="7">
    <source>
        <dbReference type="SAM" id="MobiDB-lite"/>
    </source>
</evidence>
<evidence type="ECO:0000256" key="6">
    <source>
        <dbReference type="ARBA" id="ARBA00023136"/>
    </source>
</evidence>
<evidence type="ECO:0000256" key="2">
    <source>
        <dbReference type="ARBA" id="ARBA00022553"/>
    </source>
</evidence>
<feature type="compositionally biased region" description="Acidic residues" evidence="7">
    <location>
        <begin position="563"/>
        <end position="576"/>
    </location>
</feature>
<evidence type="ECO:0000313" key="10">
    <source>
        <dbReference type="Proteomes" id="UP001165740"/>
    </source>
</evidence>
<name>A0A9W3A5H4_BIOGL</name>
<dbReference type="RefSeq" id="XP_013081271.2">
    <property type="nucleotide sequence ID" value="XM_013225817.2"/>
</dbReference>
<evidence type="ECO:0000256" key="3">
    <source>
        <dbReference type="ARBA" id="ARBA00022692"/>
    </source>
</evidence>
<feature type="region of interest" description="Disordered" evidence="7">
    <location>
        <begin position="1083"/>
        <end position="1106"/>
    </location>
</feature>
<keyword evidence="4" id="KW-0732">Signal</keyword>
<keyword evidence="3 8" id="KW-0812">Transmembrane</keyword>
<dbReference type="RefSeq" id="XP_055882562.1">
    <property type="nucleotide sequence ID" value="XM_056026587.1"/>
</dbReference>
<keyword evidence="10" id="KW-1185">Reference proteome</keyword>
<feature type="transmembrane region" description="Helical" evidence="8">
    <location>
        <begin position="625"/>
        <end position="646"/>
    </location>
</feature>
<evidence type="ECO:0000256" key="5">
    <source>
        <dbReference type="ARBA" id="ARBA00022989"/>
    </source>
</evidence>
<evidence type="ECO:0000256" key="1">
    <source>
        <dbReference type="ARBA" id="ARBA00004141"/>
    </source>
</evidence>
<sequence length="1221" mass="134481">MFLSGRSEMADRNFFPCLLILTCWIVEPTETFKSHLYSNDQNSIKDKSFGHHFIIKGHKQMIDTERASSFLSHSNDFKKSETIVNHFLHGVNEGKEDHDKISSHDLVSKNENIANTETPSSKLRAEHEKFMDPKRLIKAGTARKGDNLHRLHSVTQGRRSDRKHERTLGTTGRQTEENGTNKGSRTRIRKTLTNSNGMSKNTFSSYLQRGSVSDRVSVADATGRRSKRSGEHFNDSSSLDTATDINGASDNATDVTPTNASRELISTSLPWLEHVDNSTEAQLKPGHETDGPSDEFSHLVTVSTTLMTTSANDLVTTSGTTETESVGHLSAVSLNGSELVSDNGDGIHAEHDNASVTGASLDEEHAFSTTASPTVATTLSTTSTHTTTFTTTTQETTTQTEATPTTIKTLPIVAETEVETSTPIALTYELTSARSEPTENITASDTDVMAGVILEATTTMTSAHTVSQDSEGTISEPASENTTTAAGTTPDDTKIEDSRLDIDDDVSVSNVTEPVIYVTLFTESPRKSETTHAETASTASSEALSTESSTSISTSTLAPTTTEEIDEYPDERDEYTDSLLTPADPIRESTQQPDANSTKTAEVTVPERGLHWGLAKQTWQYAWEIHIYTFGALFGLLALYTVVSGLRLSCLQGMLPRGYFLFINALMFLMCSTRCFYMMFDGYNSDLTFHSSLDYFMYSITFPCLTSAFSLLVLAFLKATSLQLLRPAIQNIAVLLVIIAVHFALSVSADVLIGYQEWVYLLQFAGQVFYLVWGAVLFFGYAYIFRRLYSHALKRQKNAASSSPSEAWVSRTKIVMKFTLSAGIKVTFFAAICGLVTVGLEVYAIVDIYRPFTPGRPKAWPWWLYHTVLRVIELLMALSMTFVASLPFRYSRAIDRLSCGIFCAPCAEMCSCCGGHAKSRNAANRSSSFYEWHAFGRGHAGPKVSSVDNGYNLRRLSSQDNPEFGGRPSSGSRPSSLLIIDNGVVRFQTNEEVCVMLDGGQGDDQKEDIHSMNTFHLRDSFFNPGYCHNLQETYEDEVVKSRKSSMTSSEFFRVPSSVSLADSVENELDKVFESFKVKNGHKDVDNRSTDVMVGSTLSTDPNFDPTDIRLEDSSGLDLQSSQVPQLDDAQSINSETELSTPFIQHDEADVEDFPPPYDLDDLPDAPFQDNESLVSSGSDDFIDHNGVLRTRRPSEGHGYQAAILTSLLKSRETGSTENIDV</sequence>
<dbReference type="InterPro" id="IPR052836">
    <property type="entry name" value="PRRT_domain-containing"/>
</dbReference>
<feature type="compositionally biased region" description="Polar residues" evidence="7">
    <location>
        <begin position="461"/>
        <end position="481"/>
    </location>
</feature>
<dbReference type="Proteomes" id="UP001165740">
    <property type="component" value="Chromosome 4"/>
</dbReference>
<dbReference type="GeneID" id="106066744"/>
<feature type="transmembrane region" description="Helical" evidence="8">
    <location>
        <begin position="826"/>
        <end position="846"/>
    </location>
</feature>
<dbReference type="AlphaFoldDB" id="A0A9W3A5H4"/>
<feature type="compositionally biased region" description="Polar residues" evidence="7">
    <location>
        <begin position="168"/>
        <end position="183"/>
    </location>
</feature>
<reference evidence="11 12" key="1">
    <citation type="submission" date="2025-04" db="UniProtKB">
        <authorList>
            <consortium name="RefSeq"/>
        </authorList>
    </citation>
    <scope>IDENTIFICATION</scope>
</reference>
<feature type="transmembrane region" description="Helical" evidence="8">
    <location>
        <begin position="729"/>
        <end position="755"/>
    </location>
</feature>
<evidence type="ECO:0000313" key="11">
    <source>
        <dbReference type="RefSeq" id="XP_013081271.2"/>
    </source>
</evidence>
<dbReference type="Pfam" id="PF25987">
    <property type="entry name" value="PRRT3"/>
    <property type="match status" value="1"/>
</dbReference>
<protein>
    <submittedName>
        <fullName evidence="11 12">Uncharacterized protein LOC106066744</fullName>
    </submittedName>
</protein>
<evidence type="ECO:0000256" key="8">
    <source>
        <dbReference type="SAM" id="Phobius"/>
    </source>
</evidence>
<feature type="region of interest" description="Disordered" evidence="7">
    <location>
        <begin position="139"/>
        <end position="259"/>
    </location>
</feature>
<feature type="transmembrane region" description="Helical" evidence="8">
    <location>
        <begin position="695"/>
        <end position="717"/>
    </location>
</feature>
<evidence type="ECO:0000259" key="9">
    <source>
        <dbReference type="Pfam" id="PF25987"/>
    </source>
</evidence>
<feature type="region of interest" description="Disordered" evidence="7">
    <location>
        <begin position="461"/>
        <end position="501"/>
    </location>
</feature>
<dbReference type="InterPro" id="IPR059081">
    <property type="entry name" value="PRRT3-4"/>
</dbReference>
<feature type="compositionally biased region" description="Basic and acidic residues" evidence="7">
    <location>
        <begin position="491"/>
        <end position="501"/>
    </location>
</feature>
<feature type="domain" description="Proline-rich transmembrane protein 3/4" evidence="9">
    <location>
        <begin position="602"/>
        <end position="900"/>
    </location>
</feature>
<comment type="subcellular location">
    <subcellularLocation>
        <location evidence="1">Membrane</location>
        <topology evidence="1">Multi-pass membrane protein</topology>
    </subcellularLocation>
</comment>
<feature type="compositionally biased region" description="Polar residues" evidence="7">
    <location>
        <begin position="588"/>
        <end position="599"/>
    </location>
</feature>
<feature type="region of interest" description="Disordered" evidence="7">
    <location>
        <begin position="525"/>
        <end position="599"/>
    </location>
</feature>
<keyword evidence="2" id="KW-0597">Phosphoprotein</keyword>
<organism evidence="10 13">
    <name type="scientific">Biomphalaria glabrata</name>
    <name type="common">Bloodfluke planorb</name>
    <name type="synonym">Freshwater snail</name>
    <dbReference type="NCBI Taxonomy" id="6526"/>
    <lineage>
        <taxon>Eukaryota</taxon>
        <taxon>Metazoa</taxon>
        <taxon>Spiralia</taxon>
        <taxon>Lophotrochozoa</taxon>
        <taxon>Mollusca</taxon>
        <taxon>Gastropoda</taxon>
        <taxon>Heterobranchia</taxon>
        <taxon>Euthyneura</taxon>
        <taxon>Panpulmonata</taxon>
        <taxon>Hygrophila</taxon>
        <taxon>Lymnaeoidea</taxon>
        <taxon>Planorbidae</taxon>
        <taxon>Biomphalaria</taxon>
    </lineage>
</organism>
<feature type="compositionally biased region" description="Polar residues" evidence="7">
    <location>
        <begin position="191"/>
        <end position="211"/>
    </location>
</feature>
<feature type="transmembrane region" description="Helical" evidence="8">
    <location>
        <begin position="658"/>
        <end position="680"/>
    </location>
</feature>
<keyword evidence="5 8" id="KW-1133">Transmembrane helix</keyword>
<evidence type="ECO:0000256" key="4">
    <source>
        <dbReference type="ARBA" id="ARBA00022729"/>
    </source>
</evidence>
<proteinExistence type="predicted"/>
<feature type="compositionally biased region" description="Polar residues" evidence="7">
    <location>
        <begin position="235"/>
        <end position="259"/>
    </location>
</feature>
<feature type="compositionally biased region" description="Basic and acidic residues" evidence="7">
    <location>
        <begin position="158"/>
        <end position="167"/>
    </location>
</feature>
<evidence type="ECO:0000313" key="12">
    <source>
        <dbReference type="RefSeq" id="XP_055882561.1"/>
    </source>
</evidence>
<dbReference type="PANTHER" id="PTHR35578:SF6">
    <property type="entry name" value="PROLINE-RICH TRANSMEMBRANE PROTEIN 4"/>
    <property type="match status" value="1"/>
</dbReference>
<dbReference type="RefSeq" id="XP_055882561.1">
    <property type="nucleotide sequence ID" value="XM_056026586.1"/>
</dbReference>